<dbReference type="RefSeq" id="WP_062834467.1">
    <property type="nucleotide sequence ID" value="NZ_BCNV01000001.1"/>
</dbReference>
<feature type="transmembrane region" description="Helical" evidence="1">
    <location>
        <begin position="29"/>
        <end position="49"/>
    </location>
</feature>
<dbReference type="AlphaFoldDB" id="A0A100VL17"/>
<organism evidence="2 3">
    <name type="scientific">Paenibacillus amylolyticus</name>
    <dbReference type="NCBI Taxonomy" id="1451"/>
    <lineage>
        <taxon>Bacteria</taxon>
        <taxon>Bacillati</taxon>
        <taxon>Bacillota</taxon>
        <taxon>Bacilli</taxon>
        <taxon>Bacillales</taxon>
        <taxon>Paenibacillaceae</taxon>
        <taxon>Paenibacillus</taxon>
    </lineage>
</organism>
<evidence type="ECO:0000256" key="1">
    <source>
        <dbReference type="SAM" id="Phobius"/>
    </source>
</evidence>
<protein>
    <submittedName>
        <fullName evidence="2">Uncharacterized protein</fullName>
    </submittedName>
</protein>
<keyword evidence="1" id="KW-0812">Transmembrane</keyword>
<gene>
    <name evidence="2" type="ORF">PAHA3_1891</name>
</gene>
<proteinExistence type="predicted"/>
<name>A0A100VL17_PAEAM</name>
<reference evidence="2 3" key="1">
    <citation type="journal article" date="2016" name="Genome Announc.">
        <title>Draft Genome Sequence of Paenibacillus amylolyticus Heshi-A3, Isolated from Fermented Rice Bran in a Japanese Fermented Seafood Dish.</title>
        <authorList>
            <person name="Akuzawa S."/>
            <person name="Nagaoka J."/>
            <person name="Kanekatsu M."/>
            <person name="Kubota E."/>
            <person name="Ohtake R."/>
            <person name="Suzuki T."/>
            <person name="Kanesaki Y."/>
        </authorList>
    </citation>
    <scope>NUCLEOTIDE SEQUENCE [LARGE SCALE GENOMIC DNA]</scope>
    <source>
        <strain evidence="2 3">Heshi-A3</strain>
    </source>
</reference>
<accession>A0A100VL17</accession>
<keyword evidence="1" id="KW-0472">Membrane</keyword>
<dbReference type="EMBL" id="BCNV01000001">
    <property type="protein sequence ID" value="GAS81817.1"/>
    <property type="molecule type" value="Genomic_DNA"/>
</dbReference>
<keyword evidence="1" id="KW-1133">Transmembrane helix</keyword>
<dbReference type="Proteomes" id="UP000069697">
    <property type="component" value="Unassembled WGS sequence"/>
</dbReference>
<feature type="transmembrane region" description="Helical" evidence="1">
    <location>
        <begin position="7"/>
        <end position="23"/>
    </location>
</feature>
<evidence type="ECO:0000313" key="3">
    <source>
        <dbReference type="Proteomes" id="UP000069697"/>
    </source>
</evidence>
<reference evidence="3" key="2">
    <citation type="submission" date="2016-01" db="EMBL/GenBank/DDBJ databases">
        <title>Draft Genome Sequence of Paenibacillus amylolyticus Heshi-A3 that Was Isolated from Fermented Rice Bran with Aging Salted Mackerel, Which Was Named Heshiko as Traditional Fermented Seafood in Japan.</title>
        <authorList>
            <person name="Akuzawa S."/>
            <person name="Nakagawa J."/>
            <person name="Kanekatsu T."/>
            <person name="Kubota E."/>
            <person name="Ohtake R."/>
            <person name="Suzuki T."/>
            <person name="Kanesaki Y."/>
        </authorList>
    </citation>
    <scope>NUCLEOTIDE SEQUENCE [LARGE SCALE GENOMIC DNA]</scope>
    <source>
        <strain evidence="3">Heshi-A3</strain>
    </source>
</reference>
<comment type="caution">
    <text evidence="2">The sequence shown here is derived from an EMBL/GenBank/DDBJ whole genome shotgun (WGS) entry which is preliminary data.</text>
</comment>
<sequence length="207" mass="24859">MGKYKWDIVFYLAVFLFVVYMKMNDQSLFLILGIVLVATLIMFTIRIFYPLGWETRMDRVEAFLRRQENNPRLYIYYALANRLDDELEQTIERIRNEDTNKRTQAVYNAAYGIYRNDLVAVRTAVQNMRRSDYRTYYETYLLMEEGRSEQAREHLKSINKVWMRSSLLAAIELKAGQRETAIQQLQEAMHAVRGVHRYMIFKESERY</sequence>
<evidence type="ECO:0000313" key="2">
    <source>
        <dbReference type="EMBL" id="GAS81817.1"/>
    </source>
</evidence>